<evidence type="ECO:0000313" key="1">
    <source>
        <dbReference type="EMBL" id="AEB08426.1"/>
    </source>
</evidence>
<dbReference type="KEGG" id="dao:Desac_0540"/>
<gene>
    <name evidence="1" type="ordered locus">Desac_0540</name>
</gene>
<reference evidence="1 2" key="1">
    <citation type="journal article" date="2011" name="Stand. Genomic Sci.">
        <title>Complete genome sequence of the acetate-degrading sulfate reducer Desulfobacca acetoxidans type strain (ASRB2).</title>
        <authorList>
            <person name="Goker M."/>
            <person name="Teshima H."/>
            <person name="Lapidus A."/>
            <person name="Nolan M."/>
            <person name="Lucas S."/>
            <person name="Hammon N."/>
            <person name="Deshpande S."/>
            <person name="Cheng J.F."/>
            <person name="Tapia R."/>
            <person name="Han C."/>
            <person name="Goodwin L."/>
            <person name="Pitluck S."/>
            <person name="Huntemann M."/>
            <person name="Liolios K."/>
            <person name="Ivanova N."/>
            <person name="Pagani I."/>
            <person name="Mavromatis K."/>
            <person name="Ovchinikova G."/>
            <person name="Pati A."/>
            <person name="Chen A."/>
            <person name="Palaniappan K."/>
            <person name="Land M."/>
            <person name="Hauser L."/>
            <person name="Brambilla E.M."/>
            <person name="Rohde M."/>
            <person name="Spring S."/>
            <person name="Detter J.C."/>
            <person name="Woyke T."/>
            <person name="Bristow J."/>
            <person name="Eisen J.A."/>
            <person name="Markowitz V."/>
            <person name="Hugenholtz P."/>
            <person name="Kyrpides N.C."/>
            <person name="Klenk H.P."/>
        </authorList>
    </citation>
    <scope>NUCLEOTIDE SEQUENCE [LARGE SCALE GENOMIC DNA]</scope>
    <source>
        <strain evidence="2">ATCC 700848 / DSM 11109 / ASRB2</strain>
    </source>
</reference>
<name>F2NG13_DESAR</name>
<accession>F2NG13</accession>
<reference evidence="2" key="2">
    <citation type="submission" date="2011-03" db="EMBL/GenBank/DDBJ databases">
        <title>The complete genome of Desulfobacca acetoxidans DSM 11109.</title>
        <authorList>
            <consortium name="US DOE Joint Genome Institute (JGI-PGF)"/>
            <person name="Lucas S."/>
            <person name="Copeland A."/>
            <person name="Lapidus A."/>
            <person name="Bruce D."/>
            <person name="Goodwin L."/>
            <person name="Pitluck S."/>
            <person name="Peters L."/>
            <person name="Kyrpides N."/>
            <person name="Mavromatis K."/>
            <person name="Ivanova N."/>
            <person name="Ovchinnikova G."/>
            <person name="Teshima H."/>
            <person name="Detter J.C."/>
            <person name="Han C."/>
            <person name="Land M."/>
            <person name="Hauser L."/>
            <person name="Markowitz V."/>
            <person name="Cheng J.-F."/>
            <person name="Hugenholtz P."/>
            <person name="Woyke T."/>
            <person name="Wu D."/>
            <person name="Spring S."/>
            <person name="Schueler E."/>
            <person name="Brambilla E."/>
            <person name="Klenk H.-P."/>
            <person name="Eisen J.A."/>
        </authorList>
    </citation>
    <scope>NUCLEOTIDE SEQUENCE [LARGE SCALE GENOMIC DNA]</scope>
    <source>
        <strain evidence="2">ATCC 700848 / DSM 11109 / ASRB2</strain>
    </source>
</reference>
<dbReference type="AlphaFoldDB" id="F2NG13"/>
<dbReference type="EMBL" id="CP002629">
    <property type="protein sequence ID" value="AEB08426.1"/>
    <property type="molecule type" value="Genomic_DNA"/>
</dbReference>
<dbReference type="HOGENOM" id="CLU_2648554_0_0_7"/>
<proteinExistence type="predicted"/>
<dbReference type="STRING" id="880072.Desac_0540"/>
<sequence length="76" mass="8838">MPRRRLNTSQDCRRYLANVINRLEAGTLDPNIAGRLAYITNIIIRAIETSELETRLNALEERFSENPKSRLLRLAR</sequence>
<protein>
    <submittedName>
        <fullName evidence="1">Uncharacterized protein</fullName>
    </submittedName>
</protein>
<organism evidence="1 2">
    <name type="scientific">Desulfobacca acetoxidans (strain ATCC 700848 / DSM 11109 / ASRB2)</name>
    <dbReference type="NCBI Taxonomy" id="880072"/>
    <lineage>
        <taxon>Bacteria</taxon>
        <taxon>Pseudomonadati</taxon>
        <taxon>Thermodesulfobacteriota</taxon>
        <taxon>Desulfobaccia</taxon>
        <taxon>Desulfobaccales</taxon>
        <taxon>Desulfobaccaceae</taxon>
        <taxon>Desulfobacca</taxon>
    </lineage>
</organism>
<dbReference type="RefSeq" id="WP_013705539.1">
    <property type="nucleotide sequence ID" value="NC_015388.1"/>
</dbReference>
<dbReference type="eggNOG" id="ENOG5033HGS">
    <property type="taxonomic scope" value="Bacteria"/>
</dbReference>
<keyword evidence="2" id="KW-1185">Reference proteome</keyword>
<evidence type="ECO:0000313" key="2">
    <source>
        <dbReference type="Proteomes" id="UP000000483"/>
    </source>
</evidence>
<dbReference type="Proteomes" id="UP000000483">
    <property type="component" value="Chromosome"/>
</dbReference>